<evidence type="ECO:0000313" key="3">
    <source>
        <dbReference type="EMBL" id="MEV5505761.1"/>
    </source>
</evidence>
<protein>
    <submittedName>
        <fullName evidence="3">Uncharacterized protein</fullName>
    </submittedName>
</protein>
<dbReference type="EMBL" id="JBFAUK010000003">
    <property type="protein sequence ID" value="MEV5505761.1"/>
    <property type="molecule type" value="Genomic_DNA"/>
</dbReference>
<organism evidence="3 4">
    <name type="scientific">Streptomyces orinoci</name>
    <name type="common">Streptoverticillium orinoci</name>
    <dbReference type="NCBI Taxonomy" id="67339"/>
    <lineage>
        <taxon>Bacteria</taxon>
        <taxon>Bacillati</taxon>
        <taxon>Actinomycetota</taxon>
        <taxon>Actinomycetes</taxon>
        <taxon>Kitasatosporales</taxon>
        <taxon>Streptomycetaceae</taxon>
        <taxon>Streptomyces</taxon>
    </lineage>
</organism>
<keyword evidence="2" id="KW-1133">Transmembrane helix</keyword>
<feature type="region of interest" description="Disordered" evidence="1">
    <location>
        <begin position="1"/>
        <end position="24"/>
    </location>
</feature>
<keyword evidence="4" id="KW-1185">Reference proteome</keyword>
<evidence type="ECO:0000256" key="2">
    <source>
        <dbReference type="SAM" id="Phobius"/>
    </source>
</evidence>
<reference evidence="3 4" key="1">
    <citation type="submission" date="2024-06" db="EMBL/GenBank/DDBJ databases">
        <title>The Natural Products Discovery Center: Release of the First 8490 Sequenced Strains for Exploring Actinobacteria Biosynthetic Diversity.</title>
        <authorList>
            <person name="Kalkreuter E."/>
            <person name="Kautsar S.A."/>
            <person name="Yang D."/>
            <person name="Bader C.D."/>
            <person name="Teijaro C.N."/>
            <person name="Fluegel L."/>
            <person name="Davis C.M."/>
            <person name="Simpson J.R."/>
            <person name="Lauterbach L."/>
            <person name="Steele A.D."/>
            <person name="Gui C."/>
            <person name="Meng S."/>
            <person name="Li G."/>
            <person name="Viehrig K."/>
            <person name="Ye F."/>
            <person name="Su P."/>
            <person name="Kiefer A.F."/>
            <person name="Nichols A."/>
            <person name="Cepeda A.J."/>
            <person name="Yan W."/>
            <person name="Fan B."/>
            <person name="Jiang Y."/>
            <person name="Adhikari A."/>
            <person name="Zheng C.-J."/>
            <person name="Schuster L."/>
            <person name="Cowan T.M."/>
            <person name="Smanski M.J."/>
            <person name="Chevrette M.G."/>
            <person name="De Carvalho L.P.S."/>
            <person name="Shen B."/>
        </authorList>
    </citation>
    <scope>NUCLEOTIDE SEQUENCE [LARGE SCALE GENOMIC DNA]</scope>
    <source>
        <strain evidence="3 4">NPDC052347</strain>
    </source>
</reference>
<gene>
    <name evidence="3" type="ORF">AB0L16_04695</name>
</gene>
<name>A0ABV3JSA2_STRON</name>
<keyword evidence="2" id="KW-0472">Membrane</keyword>
<dbReference type="Proteomes" id="UP001552594">
    <property type="component" value="Unassembled WGS sequence"/>
</dbReference>
<feature type="transmembrane region" description="Helical" evidence="2">
    <location>
        <begin position="46"/>
        <end position="65"/>
    </location>
</feature>
<keyword evidence="2" id="KW-0812">Transmembrane</keyword>
<evidence type="ECO:0000256" key="1">
    <source>
        <dbReference type="SAM" id="MobiDB-lite"/>
    </source>
</evidence>
<feature type="compositionally biased region" description="Basic and acidic residues" evidence="1">
    <location>
        <begin position="1"/>
        <end position="13"/>
    </location>
</feature>
<evidence type="ECO:0000313" key="4">
    <source>
        <dbReference type="Proteomes" id="UP001552594"/>
    </source>
</evidence>
<proteinExistence type="predicted"/>
<accession>A0ABV3JSA2</accession>
<dbReference type="RefSeq" id="WP_109283557.1">
    <property type="nucleotide sequence ID" value="NZ_JBFAUK010000003.1"/>
</dbReference>
<comment type="caution">
    <text evidence="3">The sequence shown here is derived from an EMBL/GenBank/DDBJ whole genome shotgun (WGS) entry which is preliminary data.</text>
</comment>
<sequence>MSSYDRKQDEVRRMLGASRPALPPGLTARAAGRGRRILRRRRRLRTAGWVLLALAVCAFCVWAALVRPWVASPAQTPPLVWDR</sequence>